<keyword evidence="11" id="KW-0472">Membrane</keyword>
<evidence type="ECO:0000313" key="16">
    <source>
        <dbReference type="Proteomes" id="UP000230750"/>
    </source>
</evidence>
<dbReference type="PANTHER" id="PTHR15075:SF2">
    <property type="entry name" value="ALPHA-1,6-MANNOSYLGLYCOPROTEIN 6-BETA-N-ACETYLGLUCOSAMINYLTRANSFERASE"/>
    <property type="match status" value="1"/>
</dbReference>
<keyword evidence="10" id="KW-0333">Golgi apparatus</keyword>
<dbReference type="GO" id="GO:0000139">
    <property type="term" value="C:Golgi membrane"/>
    <property type="evidence" value="ECO:0007669"/>
    <property type="project" value="UniProtKB-SubCell"/>
</dbReference>
<evidence type="ECO:0000256" key="4">
    <source>
        <dbReference type="ARBA" id="ARBA00012671"/>
    </source>
</evidence>
<name>A0A2G8K730_STIJA</name>
<dbReference type="GO" id="GO:0030144">
    <property type="term" value="F:alpha-1,6-mannosylglycoprotein 6-beta-N-acetylglucosaminyltransferase activity"/>
    <property type="evidence" value="ECO:0007669"/>
    <property type="project" value="UniProtKB-EC"/>
</dbReference>
<keyword evidence="9" id="KW-1133">Transmembrane helix</keyword>
<dbReference type="EMBL" id="MRZV01000824">
    <property type="protein sequence ID" value="PIK43811.1"/>
    <property type="molecule type" value="Genomic_DNA"/>
</dbReference>
<dbReference type="InterPro" id="IPR026116">
    <property type="entry name" value="GT18_cat"/>
</dbReference>
<dbReference type="Proteomes" id="UP000230750">
    <property type="component" value="Unassembled WGS sequence"/>
</dbReference>
<dbReference type="STRING" id="307972.A0A2G8K730"/>
<keyword evidence="16" id="KW-1185">Reference proteome</keyword>
<keyword evidence="5 15" id="KW-0328">Glycosyltransferase</keyword>
<comment type="similarity">
    <text evidence="3">Belongs to the glycosyltransferase 18 family.</text>
</comment>
<evidence type="ECO:0000256" key="7">
    <source>
        <dbReference type="ARBA" id="ARBA00022692"/>
    </source>
</evidence>
<evidence type="ECO:0000256" key="10">
    <source>
        <dbReference type="ARBA" id="ARBA00023034"/>
    </source>
</evidence>
<keyword evidence="6 15" id="KW-0808">Transferase</keyword>
<dbReference type="GO" id="GO:0006487">
    <property type="term" value="P:protein N-linked glycosylation"/>
    <property type="evidence" value="ECO:0007669"/>
    <property type="project" value="TreeGrafter"/>
</dbReference>
<dbReference type="EC" id="2.4.1.155" evidence="4"/>
<gene>
    <name evidence="15" type="ORF">BSL78_19337</name>
</gene>
<dbReference type="AlphaFoldDB" id="A0A2G8K730"/>
<evidence type="ECO:0000256" key="8">
    <source>
        <dbReference type="ARBA" id="ARBA00022968"/>
    </source>
</evidence>
<evidence type="ECO:0000256" key="5">
    <source>
        <dbReference type="ARBA" id="ARBA00022676"/>
    </source>
</evidence>
<proteinExistence type="inferred from homology"/>
<comment type="catalytic activity">
    <reaction evidence="13">
        <text>N(4)-{beta-D-GlcNAc-(1-&gt;2)-[beta-D-GlcNAc-(1-&gt;4)]-alpha-D-Man-(1-&gt;3)-[beta-D-GlcNAc-(1-&gt;2)-alpha-D-Man-(1-&gt;6)]-beta-D-Man-(1-&gt;4)-beta-D-GlcNAc-(1-&gt;4)-beta-D-GlcNAc}-L-asparaginyl-[protein] + UDP-N-acetyl-alpha-D-glucosamine = N(4)-{beta-D-GlcNAc-(1-&gt;2)-[beta-D-GlcNAc-(1-&gt;4)]-alpha-D-Man-(1-&gt;3)-[beta-D-GlcNAc-(1-&gt;2)-[beta-D-GlcNAc-(1-&gt;6)]-alpha-D-Man-(1-&gt;6)]-beta-D-Man-(1-&gt;4)-beta-D-GlcNAc-(1-&gt;4)-beta-D-GlcNAc}-L-asparaginyl-[protein] + UDP + H(+)</text>
        <dbReference type="Rhea" id="RHEA:16921"/>
        <dbReference type="Rhea" id="RHEA-COMP:14374"/>
        <dbReference type="Rhea" id="RHEA-COMP:14377"/>
        <dbReference type="ChEBI" id="CHEBI:15378"/>
        <dbReference type="ChEBI" id="CHEBI:57705"/>
        <dbReference type="ChEBI" id="CHEBI:58223"/>
        <dbReference type="ChEBI" id="CHEBI:139507"/>
        <dbReference type="ChEBI" id="CHEBI:139510"/>
        <dbReference type="EC" id="2.4.1.155"/>
    </reaction>
</comment>
<evidence type="ECO:0000256" key="12">
    <source>
        <dbReference type="ARBA" id="ARBA00023180"/>
    </source>
</evidence>
<evidence type="ECO:0000256" key="1">
    <source>
        <dbReference type="ARBA" id="ARBA00004323"/>
    </source>
</evidence>
<comment type="subcellular location">
    <subcellularLocation>
        <location evidence="1">Golgi apparatus membrane</location>
        <topology evidence="1">Single-pass type II membrane protein</topology>
    </subcellularLocation>
</comment>
<organism evidence="15 16">
    <name type="scientific">Stichopus japonicus</name>
    <name type="common">Sea cucumber</name>
    <dbReference type="NCBI Taxonomy" id="307972"/>
    <lineage>
        <taxon>Eukaryota</taxon>
        <taxon>Metazoa</taxon>
        <taxon>Echinodermata</taxon>
        <taxon>Eleutherozoa</taxon>
        <taxon>Echinozoa</taxon>
        <taxon>Holothuroidea</taxon>
        <taxon>Aspidochirotacea</taxon>
        <taxon>Aspidochirotida</taxon>
        <taxon>Stichopodidae</taxon>
        <taxon>Apostichopus</taxon>
    </lineage>
</organism>
<keyword evidence="7" id="KW-0812">Transmembrane</keyword>
<dbReference type="Pfam" id="PF15024">
    <property type="entry name" value="Glyco_transf_18"/>
    <property type="match status" value="1"/>
</dbReference>
<evidence type="ECO:0000256" key="3">
    <source>
        <dbReference type="ARBA" id="ARBA00007477"/>
    </source>
</evidence>
<comment type="caution">
    <text evidence="15">The sequence shown here is derived from an EMBL/GenBank/DDBJ whole genome shotgun (WGS) entry which is preliminary data.</text>
</comment>
<keyword evidence="12" id="KW-0325">Glycoprotein</keyword>
<dbReference type="OrthoDB" id="2113294at2759"/>
<evidence type="ECO:0000256" key="11">
    <source>
        <dbReference type="ARBA" id="ARBA00023136"/>
    </source>
</evidence>
<evidence type="ECO:0000259" key="14">
    <source>
        <dbReference type="Pfam" id="PF15024"/>
    </source>
</evidence>
<sequence length="662" mass="75110">MTSFILLNRNEEGTDSQLLKGKILDLSKRYVKAVALEKGGRGVGKIIPDVEGSYGKCSYTDEELTGFPNCMKKTEWMRMFWNSDKCYGYHGVDGTDCSIFLYLSEVEKWCPKFSWRPKISIPIKQSGPKAIIQKDKNILFAMMDNPEKFRWMKMRISRMWDTLWMPAVEALDQRGELSGREQKKILIHLGLLTKESGFKIAEKAFSGGPLGELVQWADIITSLFILGHDISLSYSTHRLTNLLRSKGIAKSSCPTDSNMPFDVVYIDIVGLKQMRKSTGGVFNQFKCMLRVIDTFGTEPAFNAEHYAKATGHRSSWGKWNLVPRQFMTMFPHTPDNSFMGFVVEHYPPAKRKQTAVRQQRALVYGKDLAMWKDASRYLNTIHEKFEIHGTVFQNETVQFQAALPSYVRNHGIVNGTRIQQLLQETKLFIGLGFPYEGPAPLEAIANGCIFLNPSFDPPKNAKNTKFFEGKPTQRAFSSQHPYAEMFIGKPHVWTVNIYNRAELEGALQEISNIGTVEPLLPFEYTCEGMLQRVSVYVQHQDYCSSALPTWPPLSALQVMTADDDVSCKKACSNLGLVCEPSFFHHINKKSAIEEHFATTCSSEESVEDVYPPALKQGRFRNKCYLQLTDILFSCAGSKTGYRRLCPCRDFIHGQVALCRDCL</sequence>
<evidence type="ECO:0000313" key="15">
    <source>
        <dbReference type="EMBL" id="PIK43811.1"/>
    </source>
</evidence>
<reference evidence="15 16" key="1">
    <citation type="journal article" date="2017" name="PLoS Biol.">
        <title>The sea cucumber genome provides insights into morphological evolution and visceral regeneration.</title>
        <authorList>
            <person name="Zhang X."/>
            <person name="Sun L."/>
            <person name="Yuan J."/>
            <person name="Sun Y."/>
            <person name="Gao Y."/>
            <person name="Zhang L."/>
            <person name="Li S."/>
            <person name="Dai H."/>
            <person name="Hamel J.F."/>
            <person name="Liu C."/>
            <person name="Yu Y."/>
            <person name="Liu S."/>
            <person name="Lin W."/>
            <person name="Guo K."/>
            <person name="Jin S."/>
            <person name="Xu P."/>
            <person name="Storey K.B."/>
            <person name="Huan P."/>
            <person name="Zhang T."/>
            <person name="Zhou Y."/>
            <person name="Zhang J."/>
            <person name="Lin C."/>
            <person name="Li X."/>
            <person name="Xing L."/>
            <person name="Huo D."/>
            <person name="Sun M."/>
            <person name="Wang L."/>
            <person name="Mercier A."/>
            <person name="Li F."/>
            <person name="Yang H."/>
            <person name="Xiang J."/>
        </authorList>
    </citation>
    <scope>NUCLEOTIDE SEQUENCE [LARGE SCALE GENOMIC DNA]</scope>
    <source>
        <strain evidence="15">Shaxun</strain>
        <tissue evidence="15">Muscle</tissue>
    </source>
</reference>
<dbReference type="UniPathway" id="UPA00378"/>
<evidence type="ECO:0000256" key="6">
    <source>
        <dbReference type="ARBA" id="ARBA00022679"/>
    </source>
</evidence>
<evidence type="ECO:0000256" key="2">
    <source>
        <dbReference type="ARBA" id="ARBA00004922"/>
    </source>
</evidence>
<feature type="domain" description="Glycosyltransferase family 18 catalytic" evidence="14">
    <location>
        <begin position="86"/>
        <end position="647"/>
    </location>
</feature>
<dbReference type="InterPro" id="IPR052105">
    <property type="entry name" value="MGAT5_Glycosyltransferase"/>
</dbReference>
<evidence type="ECO:0000256" key="9">
    <source>
        <dbReference type="ARBA" id="ARBA00022989"/>
    </source>
</evidence>
<comment type="pathway">
    <text evidence="2">Protein modification; protein glycosylation.</text>
</comment>
<protein>
    <recommendedName>
        <fullName evidence="4">alpha-1,6-mannosyl-glycoprotein 6-beta-N-acetylglucosaminyltransferase</fullName>
        <ecNumber evidence="4">2.4.1.155</ecNumber>
    </recommendedName>
</protein>
<accession>A0A2G8K730</accession>
<keyword evidence="8" id="KW-0735">Signal-anchor</keyword>
<evidence type="ECO:0000256" key="13">
    <source>
        <dbReference type="ARBA" id="ARBA00048243"/>
    </source>
</evidence>
<dbReference type="PANTHER" id="PTHR15075">
    <property type="entry name" value="ALPHA-MANNOSIDE BETA-1,6-N-ACETYLGLUCOSAMINYLTRANSFERASE"/>
    <property type="match status" value="1"/>
</dbReference>